<dbReference type="SMART" id="SM00382">
    <property type="entry name" value="AAA"/>
    <property type="match status" value="3"/>
</dbReference>
<dbReference type="AlphaFoldDB" id="A0A9P8HF45"/>
<evidence type="ECO:0000256" key="2">
    <source>
        <dbReference type="ARBA" id="ARBA00022741"/>
    </source>
</evidence>
<feature type="compositionally biased region" description="Polar residues" evidence="4">
    <location>
        <begin position="121"/>
        <end position="138"/>
    </location>
</feature>
<dbReference type="PANTHER" id="PTHR43392:SF2">
    <property type="entry name" value="AAA-TYPE ATPASE FAMILY PROTEIN _ ANKYRIN REPEAT FAMILY PROTEIN"/>
    <property type="match status" value="1"/>
</dbReference>
<feature type="compositionally biased region" description="Basic and acidic residues" evidence="4">
    <location>
        <begin position="173"/>
        <end position="197"/>
    </location>
</feature>
<dbReference type="InterPro" id="IPR050773">
    <property type="entry name" value="CbxX/CfxQ_RuBisCO_ESX"/>
</dbReference>
<dbReference type="EMBL" id="JAIMJC010000004">
    <property type="protein sequence ID" value="KAH0526518.1"/>
    <property type="molecule type" value="Genomic_DNA"/>
</dbReference>
<comment type="caution">
    <text evidence="6">The sequence shown here is derived from an EMBL/GenBank/DDBJ whole genome shotgun (WGS) entry which is preliminary data.</text>
</comment>
<name>A0A9P8HF45_9HYPO</name>
<dbReference type="PRINTS" id="PR00819">
    <property type="entry name" value="CBXCFQXSUPER"/>
</dbReference>
<dbReference type="GO" id="GO:0005524">
    <property type="term" value="F:ATP binding"/>
    <property type="evidence" value="ECO:0007669"/>
    <property type="project" value="UniProtKB-KW"/>
</dbReference>
<dbReference type="SUPFAM" id="SSF52540">
    <property type="entry name" value="P-loop containing nucleoside triphosphate hydrolases"/>
    <property type="match status" value="3"/>
</dbReference>
<dbReference type="PANTHER" id="PTHR43392">
    <property type="entry name" value="AAA-TYPE ATPASE FAMILY PROTEIN / ANKYRIN REPEAT FAMILY PROTEIN"/>
    <property type="match status" value="1"/>
</dbReference>
<dbReference type="InterPro" id="IPR003959">
    <property type="entry name" value="ATPase_AAA_core"/>
</dbReference>
<keyword evidence="3" id="KW-0067">ATP-binding</keyword>
<evidence type="ECO:0000259" key="5">
    <source>
        <dbReference type="SMART" id="SM00382"/>
    </source>
</evidence>
<dbReference type="FunFam" id="3.40.50.300:FF:000216">
    <property type="entry name" value="Type VII secretion ATPase EccA"/>
    <property type="match status" value="2"/>
</dbReference>
<evidence type="ECO:0000256" key="4">
    <source>
        <dbReference type="SAM" id="MobiDB-lite"/>
    </source>
</evidence>
<feature type="domain" description="AAA+ ATPase" evidence="5">
    <location>
        <begin position="336"/>
        <end position="464"/>
    </location>
</feature>
<dbReference type="Proteomes" id="UP000826573">
    <property type="component" value="Unassembled WGS sequence"/>
</dbReference>
<gene>
    <name evidence="6" type="ORF">TsFJ059_009822</name>
</gene>
<comment type="similarity">
    <text evidence="1">Belongs to the CbxX/CfxQ family.</text>
</comment>
<feature type="domain" description="AAA+ ATPase" evidence="5">
    <location>
        <begin position="888"/>
        <end position="1028"/>
    </location>
</feature>
<dbReference type="CDD" id="cd00009">
    <property type="entry name" value="AAA"/>
    <property type="match status" value="2"/>
</dbReference>
<proteinExistence type="inferred from homology"/>
<dbReference type="Gene3D" id="3.40.50.300">
    <property type="entry name" value="P-loop containing nucleotide triphosphate hydrolases"/>
    <property type="match status" value="3"/>
</dbReference>
<dbReference type="Pfam" id="PF17866">
    <property type="entry name" value="AAA_lid_6"/>
    <property type="match status" value="1"/>
</dbReference>
<accession>A0A9P8HF45</accession>
<dbReference type="InterPro" id="IPR000641">
    <property type="entry name" value="CbxX/CfxQ"/>
</dbReference>
<evidence type="ECO:0000256" key="3">
    <source>
        <dbReference type="ARBA" id="ARBA00022840"/>
    </source>
</evidence>
<protein>
    <recommendedName>
        <fullName evidence="5">AAA+ ATPase domain-containing protein</fullName>
    </recommendedName>
</protein>
<keyword evidence="7" id="KW-1185">Reference proteome</keyword>
<feature type="region of interest" description="Disordered" evidence="4">
    <location>
        <begin position="1"/>
        <end position="282"/>
    </location>
</feature>
<keyword evidence="2" id="KW-0547">Nucleotide-binding</keyword>
<feature type="domain" description="AAA+ ATPase" evidence="5">
    <location>
        <begin position="609"/>
        <end position="751"/>
    </location>
</feature>
<sequence>MDGNVEEVLDQQPYPESHGDKDSNITKEGIPNDETLSPNASDETDDIDNTASESDNELPCATPVTTSSEDADERKTDLESTACPEQDDQEVADISPVADEKPSSQAPAAESAHSDEESQDPNETSVTKAESESTTPTTVDKYEAKDVESIESKSQDAVDGEDEDQTKPSNNEDETKPSNDGDETKPSNDEDETKPVNEEADNFPPREEEDQNESQKENKDEDQSDSSPKTEQEVDPATISLPESPYFNPFDNNVPSRRGSIDNIPPLDDTPADDEPPAESFAKRDWLRQKEKLGEKNEALDKVMEMVGLESSKMSFLEVKAMIDASRSRQGKLRRQDLNLVLVGNPGTGKRTLAKLYYEFLRDCHVWGRNSTSHVFVEKSGHTLCQRQHMRELKDALSKGVLYISDVEYADSDCRAFLMEILKDISEKVVVVLSGSFNRIPEVLGSSPAARWLFPRQLHFEDYSDDELRRIFVQMVGQNSFKIEQGPLGPFPRILAQRVGRSRDEHGFGNVHELRLAYGKILERHSTRIRQRVSEIEDSWTETLPDEHLLTGQDIIGPEPEDVRTKSKAWKELQKMAGLEEIKSAVNQLLTRSKVNYQREINGMKLLKTSLNRIFIGPPGTGKTTVAKLYGQILADIGLVSSRKVIYKTPGDFIGQYIGESETKTSAILDSTKGKILIIDDAHMFYHGSELGSNETDEFRLGCIDILVSKIHNKPGEDRCVILVGYPDRMEEMLQKCNPGLRRRFPLEEAFRFHDYDDNRLQEILDIKMEEDGIRASPEALKVAAELLCRARDRPNFGNGGDVVNFLNQAKVRHRERMSKITDVDAMDIVLEPEDFDPEYNRGATAADRCRALFNGLIGFEDTIQRFQTYQRIAENLRRKDKDPRGIIPFTYIFKGPPGTGKTHTARIIGQIFYDMGFLSTNEVIECSATHLIGKYVGHTGPKVVELFERSLGKVLFIDEAYRLGFGGQDNFTNEAVGEIVDCMTKPRYYRKMVIVMAGYTHDMDRLMKVNAGLRGRFATEIMFTPMGSESALKHLCNLIAKQDIQLLEAEDGSNVQETGIMMSLFEMLAKTKGWSNGRDMQTLAGVVTEYVYGNIDGFDQRQGNGLCITRKDLIRLMRDMLQQRMKGGMSEVVLKEVD</sequence>
<dbReference type="InterPro" id="IPR041627">
    <property type="entry name" value="AAA_lid_6"/>
</dbReference>
<evidence type="ECO:0000313" key="7">
    <source>
        <dbReference type="Proteomes" id="UP000826573"/>
    </source>
</evidence>
<reference evidence="6 7" key="1">
    <citation type="submission" date="2021-08" db="EMBL/GenBank/DDBJ databases">
        <title>The highly contiguous genome resource for Trichoderma semiorbis FJ059, a fungal antagonistic to plant pathogens.</title>
        <authorList>
            <person name="Liu T."/>
        </authorList>
    </citation>
    <scope>NUCLEOTIDE SEQUENCE [LARGE SCALE GENOMIC DNA]</scope>
    <source>
        <strain evidence="6 7">FJ059</strain>
    </source>
</reference>
<dbReference type="Pfam" id="PF00004">
    <property type="entry name" value="AAA"/>
    <property type="match status" value="2"/>
</dbReference>
<dbReference type="Gene3D" id="1.10.8.60">
    <property type="match status" value="2"/>
</dbReference>
<dbReference type="InterPro" id="IPR027417">
    <property type="entry name" value="P-loop_NTPase"/>
</dbReference>
<evidence type="ECO:0000256" key="1">
    <source>
        <dbReference type="ARBA" id="ARBA00010378"/>
    </source>
</evidence>
<organism evidence="6 7">
    <name type="scientific">Trichoderma semiorbis</name>
    <dbReference type="NCBI Taxonomy" id="1491008"/>
    <lineage>
        <taxon>Eukaryota</taxon>
        <taxon>Fungi</taxon>
        <taxon>Dikarya</taxon>
        <taxon>Ascomycota</taxon>
        <taxon>Pezizomycotina</taxon>
        <taxon>Sordariomycetes</taxon>
        <taxon>Hypocreomycetidae</taxon>
        <taxon>Hypocreales</taxon>
        <taxon>Hypocreaceae</taxon>
        <taxon>Trichoderma</taxon>
    </lineage>
</organism>
<dbReference type="InterPro" id="IPR003593">
    <property type="entry name" value="AAA+_ATPase"/>
</dbReference>
<feature type="compositionally biased region" description="Basic and acidic residues" evidence="4">
    <location>
        <begin position="140"/>
        <end position="156"/>
    </location>
</feature>
<dbReference type="GO" id="GO:0016887">
    <property type="term" value="F:ATP hydrolysis activity"/>
    <property type="evidence" value="ECO:0007669"/>
    <property type="project" value="InterPro"/>
</dbReference>
<evidence type="ECO:0000313" key="6">
    <source>
        <dbReference type="EMBL" id="KAH0526518.1"/>
    </source>
</evidence>